<proteinExistence type="predicted"/>
<evidence type="ECO:0000313" key="4">
    <source>
        <dbReference type="Proteomes" id="UP000199370"/>
    </source>
</evidence>
<feature type="domain" description="Peptidase C-terminal archaeal/bacterial" evidence="2">
    <location>
        <begin position="212"/>
        <end position="271"/>
    </location>
</feature>
<feature type="domain" description="Peptidase C-terminal archaeal/bacterial" evidence="2">
    <location>
        <begin position="97"/>
        <end position="156"/>
    </location>
</feature>
<reference evidence="3 4" key="1">
    <citation type="submission" date="2016-10" db="EMBL/GenBank/DDBJ databases">
        <authorList>
            <person name="de Groot N.N."/>
        </authorList>
    </citation>
    <scope>NUCLEOTIDE SEQUENCE [LARGE SCALE GENOMIC DNA]</scope>
    <source>
        <strain evidence="4">EB21,IBRC-M 10013,KCTC 4048</strain>
    </source>
</reference>
<dbReference type="RefSeq" id="WP_089732243.1">
    <property type="nucleotide sequence ID" value="NZ_FNIA01000006.1"/>
</dbReference>
<dbReference type="OrthoDB" id="351293at2157"/>
<name>A0A1G9VCH3_9EURY</name>
<dbReference type="PROSITE" id="PS51257">
    <property type="entry name" value="PROKAR_LIPOPROTEIN"/>
    <property type="match status" value="1"/>
</dbReference>
<organism evidence="3 4">
    <name type="scientific">Haloarchaeobius iranensis</name>
    <dbReference type="NCBI Taxonomy" id="996166"/>
    <lineage>
        <taxon>Archaea</taxon>
        <taxon>Methanobacteriati</taxon>
        <taxon>Methanobacteriota</taxon>
        <taxon>Stenosarchaea group</taxon>
        <taxon>Halobacteria</taxon>
        <taxon>Halobacteriales</taxon>
        <taxon>Halorubellaceae</taxon>
        <taxon>Haloarchaeobius</taxon>
    </lineage>
</organism>
<dbReference type="Proteomes" id="UP000199370">
    <property type="component" value="Unassembled WGS sequence"/>
</dbReference>
<evidence type="ECO:0000313" key="3">
    <source>
        <dbReference type="EMBL" id="SDM69892.1"/>
    </source>
</evidence>
<dbReference type="Gene3D" id="2.60.120.380">
    <property type="match status" value="4"/>
</dbReference>
<keyword evidence="4" id="KW-1185">Reference proteome</keyword>
<dbReference type="EMBL" id="FNIA01000006">
    <property type="protein sequence ID" value="SDM69892.1"/>
    <property type="molecule type" value="Genomic_DNA"/>
</dbReference>
<dbReference type="InterPro" id="IPR007280">
    <property type="entry name" value="Peptidase_C_arc/bac"/>
</dbReference>
<protein>
    <submittedName>
        <fullName evidence="3">Pre-peptidase C-terminal domain-containing protein</fullName>
    </submittedName>
</protein>
<feature type="region of interest" description="Disordered" evidence="1">
    <location>
        <begin position="24"/>
        <end position="58"/>
    </location>
</feature>
<sequence length="512" mass="53929">MSPEDTRRRSFLLTGATALTGGLAGCTGLLEESDPEEGTENGTATSTPTAAPTATQEPVELPVEGDATRIEYGASVSAELTASAPSDSEFEGHYQPYTFVGSAGDVVQISMTSPSGDPYLFLLDAEGNVLAENDDSEGLNSAISGVELPDDGGYVILAGSFSDTLDFEYQLSLTTVPSDLRSIDVGETLTGTIDTSDPQSSQFNGYYEPVTLEVGSETSMNISLSSANGDTHLYLLDPDDNVIAENDDFSGLNSFLLGVTLPEAGEYTIVAASFEPEETFTYELSVSDATATQSISVGETIEGELSSDDSQLPALNGYHDFIDLDVGSDVTVDIEMSSDAGDTLIAVLDADGNVVTASNGPNTGIPRLAVPANSEYTIIATSADPSATFGYELSVTESGELPDLRSISVGETRTGGIDTGDPREDRFNGYYEPVTLEGEAGQYVDIEMTSEPGDTYLYLLDPSGQVVAENDDYDGLNSRIEYELAASGEYTIIAASFSSTATFEYELSVRQA</sequence>
<feature type="compositionally biased region" description="Low complexity" evidence="1">
    <location>
        <begin position="43"/>
        <end position="55"/>
    </location>
</feature>
<evidence type="ECO:0000259" key="2">
    <source>
        <dbReference type="Pfam" id="PF04151"/>
    </source>
</evidence>
<dbReference type="Pfam" id="PF04151">
    <property type="entry name" value="PPC"/>
    <property type="match status" value="3"/>
</dbReference>
<feature type="domain" description="Peptidase C-terminal archaeal/bacterial" evidence="2">
    <location>
        <begin position="436"/>
        <end position="492"/>
    </location>
</feature>
<dbReference type="AlphaFoldDB" id="A0A1G9VCH3"/>
<gene>
    <name evidence="3" type="ORF">SAMN05192554_10636</name>
</gene>
<accession>A0A1G9VCH3</accession>
<evidence type="ECO:0000256" key="1">
    <source>
        <dbReference type="SAM" id="MobiDB-lite"/>
    </source>
</evidence>